<evidence type="ECO:0000256" key="3">
    <source>
        <dbReference type="ARBA" id="ARBA00022723"/>
    </source>
</evidence>
<dbReference type="PANTHER" id="PTHR32439">
    <property type="entry name" value="FERREDOXIN--NITRITE REDUCTASE, CHLOROPLASTIC"/>
    <property type="match status" value="1"/>
</dbReference>
<evidence type="ECO:0000256" key="6">
    <source>
        <dbReference type="ARBA" id="ARBA00023014"/>
    </source>
</evidence>
<dbReference type="Pfam" id="PF03460">
    <property type="entry name" value="NIR_SIR_ferr"/>
    <property type="match status" value="1"/>
</dbReference>
<name>A0A844HQG3_9RHOB</name>
<gene>
    <name evidence="8" type="primary">cobG</name>
    <name evidence="8" type="ORF">GL300_23080</name>
</gene>
<dbReference type="GO" id="GO:0046872">
    <property type="term" value="F:metal ion binding"/>
    <property type="evidence" value="ECO:0007669"/>
    <property type="project" value="UniProtKB-KW"/>
</dbReference>
<keyword evidence="4 8" id="KW-0560">Oxidoreductase</keyword>
<sequence length="386" mass="39868">MTAPVIRGWCPGARRPMMAGDGLVLRVRPPLGELTPAQATGLADLAQLHGNGLIELTSRANLQLRGLSDDSHAPLIEALAELDLLDADAEVEARRNIVLDPFRPVGPDVQNRIAAGLMQGLALPEFAALPSKFGFVVDTGPQRQLAEISGDIRIEAGPAGLILRADGCPTGRLVPDAETAVRLALDLARWFTASGGVGSDGRGRMARHLGLGAILPTDLDGTHSPHAAAAAPVPGVQAGGLCLGAAFGLLPAPALRQLAASGAPVLRMTPWRMIFLPGVTATSVPEGMIQYPADPILRVQACTGSPGCPQANIATRDLARELAASLPPWARLHVSGCAKGCAQPGPADFTLLGGSGGFDLIRNGTAWDPPAHRALSLAQIHEILGG</sequence>
<dbReference type="Gene3D" id="3.90.480.10">
    <property type="entry name" value="Sulfite Reductase Hemoprotein,Domain 2"/>
    <property type="match status" value="1"/>
</dbReference>
<dbReference type="GO" id="GO:0043818">
    <property type="term" value="F:precorrin-3B synthase activity"/>
    <property type="evidence" value="ECO:0007669"/>
    <property type="project" value="UniProtKB-EC"/>
</dbReference>
<evidence type="ECO:0000313" key="9">
    <source>
        <dbReference type="Proteomes" id="UP000449846"/>
    </source>
</evidence>
<reference evidence="8 9" key="1">
    <citation type="submission" date="2019-11" db="EMBL/GenBank/DDBJ databases">
        <authorList>
            <person name="Dong K."/>
        </authorList>
    </citation>
    <scope>NUCLEOTIDE SEQUENCE [LARGE SCALE GENOMIC DNA]</scope>
    <source>
        <strain evidence="8 9">NBRC 112902</strain>
    </source>
</reference>
<dbReference type="EC" id="1.14.13.83" evidence="8"/>
<evidence type="ECO:0000313" key="8">
    <source>
        <dbReference type="EMBL" id="MTH62086.1"/>
    </source>
</evidence>
<protein>
    <submittedName>
        <fullName evidence="8">Precorrin-3B synthase</fullName>
        <ecNumber evidence="8">1.14.13.83</ecNumber>
    </submittedName>
</protein>
<organism evidence="8 9">
    <name type="scientific">Paracoccus litorisediminis</name>
    <dbReference type="NCBI Taxonomy" id="2006130"/>
    <lineage>
        <taxon>Bacteria</taxon>
        <taxon>Pseudomonadati</taxon>
        <taxon>Pseudomonadota</taxon>
        <taxon>Alphaproteobacteria</taxon>
        <taxon>Rhodobacterales</taxon>
        <taxon>Paracoccaceae</taxon>
        <taxon>Paracoccus</taxon>
    </lineage>
</organism>
<dbReference type="InterPro" id="IPR006066">
    <property type="entry name" value="NO2/SO3_Rdtase_FeS/sirohaem_BS"/>
</dbReference>
<dbReference type="GO" id="GO:0051539">
    <property type="term" value="F:4 iron, 4 sulfur cluster binding"/>
    <property type="evidence" value="ECO:0007669"/>
    <property type="project" value="UniProtKB-KW"/>
</dbReference>
<dbReference type="GO" id="GO:0020037">
    <property type="term" value="F:heme binding"/>
    <property type="evidence" value="ECO:0007669"/>
    <property type="project" value="InterPro"/>
</dbReference>
<keyword evidence="6" id="KW-0411">Iron-sulfur</keyword>
<keyword evidence="2" id="KW-0349">Heme</keyword>
<keyword evidence="5" id="KW-0408">Iron</keyword>
<dbReference type="InterPro" id="IPR045854">
    <property type="entry name" value="NO2/SO3_Rdtase_4Fe4S_sf"/>
</dbReference>
<keyword evidence="3" id="KW-0479">Metal-binding</keyword>
<evidence type="ECO:0000259" key="7">
    <source>
        <dbReference type="Pfam" id="PF03460"/>
    </source>
</evidence>
<dbReference type="InterPro" id="IPR036136">
    <property type="entry name" value="Nit/Sulf_reduc_fer-like_dom_sf"/>
</dbReference>
<dbReference type="Proteomes" id="UP000449846">
    <property type="component" value="Unassembled WGS sequence"/>
</dbReference>
<proteinExistence type="predicted"/>
<dbReference type="AlphaFoldDB" id="A0A844HQG3"/>
<dbReference type="PROSITE" id="PS00365">
    <property type="entry name" value="NIR_SIR"/>
    <property type="match status" value="1"/>
</dbReference>
<dbReference type="SUPFAM" id="SSF55124">
    <property type="entry name" value="Nitrite/Sulfite reductase N-terminal domain-like"/>
    <property type="match status" value="2"/>
</dbReference>
<keyword evidence="9" id="KW-1185">Reference proteome</keyword>
<dbReference type="InterPro" id="IPR012798">
    <property type="entry name" value="Cbl_synth_CobG-like"/>
</dbReference>
<evidence type="ECO:0000256" key="1">
    <source>
        <dbReference type="ARBA" id="ARBA00022485"/>
    </source>
</evidence>
<feature type="domain" description="Nitrite/Sulfite reductase ferredoxin-like" evidence="7">
    <location>
        <begin position="17"/>
        <end position="81"/>
    </location>
</feature>
<dbReference type="PANTHER" id="PTHR32439:SF9">
    <property type="entry name" value="BLR3264 PROTEIN"/>
    <property type="match status" value="1"/>
</dbReference>
<dbReference type="OrthoDB" id="7459360at2"/>
<dbReference type="SUPFAM" id="SSF56014">
    <property type="entry name" value="Nitrite and sulphite reductase 4Fe-4S domain-like"/>
    <property type="match status" value="1"/>
</dbReference>
<dbReference type="Gene3D" id="3.30.413.10">
    <property type="entry name" value="Sulfite Reductase Hemoprotein, domain 1"/>
    <property type="match status" value="2"/>
</dbReference>
<dbReference type="EMBL" id="WMIG01000025">
    <property type="protein sequence ID" value="MTH62086.1"/>
    <property type="molecule type" value="Genomic_DNA"/>
</dbReference>
<dbReference type="InterPro" id="IPR005117">
    <property type="entry name" value="NiRdtase/SiRdtase_haem-b_fer"/>
</dbReference>
<evidence type="ECO:0000256" key="2">
    <source>
        <dbReference type="ARBA" id="ARBA00022617"/>
    </source>
</evidence>
<evidence type="ECO:0000256" key="5">
    <source>
        <dbReference type="ARBA" id="ARBA00023004"/>
    </source>
</evidence>
<dbReference type="InterPro" id="IPR051329">
    <property type="entry name" value="NIR_SIR_4Fe-4S"/>
</dbReference>
<comment type="caution">
    <text evidence="8">The sequence shown here is derived from an EMBL/GenBank/DDBJ whole genome shotgun (WGS) entry which is preliminary data.</text>
</comment>
<dbReference type="NCBIfam" id="TIGR02435">
    <property type="entry name" value="CobG"/>
    <property type="match status" value="1"/>
</dbReference>
<accession>A0A844HQG3</accession>
<evidence type="ECO:0000256" key="4">
    <source>
        <dbReference type="ARBA" id="ARBA00023002"/>
    </source>
</evidence>
<keyword evidence="1" id="KW-0004">4Fe-4S</keyword>
<dbReference type="RefSeq" id="WP_155042037.1">
    <property type="nucleotide sequence ID" value="NZ_JBHGCD010000022.1"/>
</dbReference>